<dbReference type="PANTHER" id="PTHR14237">
    <property type="entry name" value="MOLYBDOPTERIN COFACTOR SULFURASE MOSC"/>
    <property type="match status" value="1"/>
</dbReference>
<sequence>MGNTHSVSNSSTLSLKHVDEARSAILAFFNAPPDYTVVFTANASGALKLVGEAYPFTRESTYVLGTDSHNSVHGIREFAASRGASVVYIPSTDQGGFELGVAQAVLNQCQPRKEDIANTKSKSLFAITGQSNITNTKNPLSAIQYAASLGYNTL</sequence>
<comment type="caution">
    <text evidence="2">The sequence shown here is derived from an EMBL/GenBank/DDBJ whole genome shotgun (WGS) entry which is preliminary data.</text>
</comment>
<name>A0ABR3EI92_9AGAR</name>
<dbReference type="InterPro" id="IPR015421">
    <property type="entry name" value="PyrdxlP-dep_Trfase_major"/>
</dbReference>
<organism evidence="2 3">
    <name type="scientific">Marasmius crinis-equi</name>
    <dbReference type="NCBI Taxonomy" id="585013"/>
    <lineage>
        <taxon>Eukaryota</taxon>
        <taxon>Fungi</taxon>
        <taxon>Dikarya</taxon>
        <taxon>Basidiomycota</taxon>
        <taxon>Agaricomycotina</taxon>
        <taxon>Agaricomycetes</taxon>
        <taxon>Agaricomycetidae</taxon>
        <taxon>Agaricales</taxon>
        <taxon>Marasmiineae</taxon>
        <taxon>Marasmiaceae</taxon>
        <taxon>Marasmius</taxon>
    </lineage>
</organism>
<evidence type="ECO:0000259" key="1">
    <source>
        <dbReference type="Pfam" id="PF00266"/>
    </source>
</evidence>
<proteinExistence type="predicted"/>
<keyword evidence="3" id="KW-1185">Reference proteome</keyword>
<reference evidence="2 3" key="1">
    <citation type="submission" date="2024-02" db="EMBL/GenBank/DDBJ databases">
        <title>A draft genome for the cacao thread blight pathogen Marasmius crinis-equi.</title>
        <authorList>
            <person name="Cohen S.P."/>
            <person name="Baruah I.K."/>
            <person name="Amoako-Attah I."/>
            <person name="Bukari Y."/>
            <person name="Meinhardt L.W."/>
            <person name="Bailey B.A."/>
        </authorList>
    </citation>
    <scope>NUCLEOTIDE SEQUENCE [LARGE SCALE GENOMIC DNA]</scope>
    <source>
        <strain evidence="2 3">GH-76</strain>
    </source>
</reference>
<dbReference type="Gene3D" id="3.40.640.10">
    <property type="entry name" value="Type I PLP-dependent aspartate aminotransferase-like (Major domain)"/>
    <property type="match status" value="1"/>
</dbReference>
<evidence type="ECO:0000313" key="2">
    <source>
        <dbReference type="EMBL" id="KAL0562576.1"/>
    </source>
</evidence>
<dbReference type="InterPro" id="IPR015424">
    <property type="entry name" value="PyrdxlP-dep_Trfase"/>
</dbReference>
<accession>A0ABR3EI92</accession>
<dbReference type="SUPFAM" id="SSF53383">
    <property type="entry name" value="PLP-dependent transferases"/>
    <property type="match status" value="1"/>
</dbReference>
<dbReference type="EMBL" id="JBAHYK010005158">
    <property type="protein sequence ID" value="KAL0562576.1"/>
    <property type="molecule type" value="Genomic_DNA"/>
</dbReference>
<protein>
    <recommendedName>
        <fullName evidence="1">Aminotransferase class V domain-containing protein</fullName>
    </recommendedName>
</protein>
<dbReference type="PANTHER" id="PTHR14237:SF19">
    <property type="entry name" value="MITOCHONDRIAL AMIDOXIME REDUCING COMPONENT 1"/>
    <property type="match status" value="1"/>
</dbReference>
<feature type="domain" description="Aminotransferase class V" evidence="1">
    <location>
        <begin position="3"/>
        <end position="109"/>
    </location>
</feature>
<dbReference type="Proteomes" id="UP001465976">
    <property type="component" value="Unassembled WGS sequence"/>
</dbReference>
<evidence type="ECO:0000313" key="3">
    <source>
        <dbReference type="Proteomes" id="UP001465976"/>
    </source>
</evidence>
<dbReference type="InterPro" id="IPR000192">
    <property type="entry name" value="Aminotrans_V_dom"/>
</dbReference>
<feature type="non-terminal residue" evidence="2">
    <location>
        <position position="154"/>
    </location>
</feature>
<dbReference type="Pfam" id="PF00266">
    <property type="entry name" value="Aminotran_5"/>
    <property type="match status" value="1"/>
</dbReference>
<gene>
    <name evidence="2" type="ORF">V5O48_019510</name>
</gene>